<dbReference type="GeneID" id="10327149"/>
<name>E3SN67_9CAUD</name>
<protein>
    <submittedName>
        <fullName evidence="2">Uncharacterized protein</fullName>
    </submittedName>
</protein>
<sequence length="79" mass="9290">MTSLTKYLMRYTTIRINTYMKSRKAAKILIKRAKQNPDLYTTQEVLYAKLFRKHESKTSDSDSRCREANGLHSESKQSK</sequence>
<feature type="compositionally biased region" description="Basic and acidic residues" evidence="1">
    <location>
        <begin position="56"/>
        <end position="79"/>
    </location>
</feature>
<evidence type="ECO:0000313" key="3">
    <source>
        <dbReference type="Proteomes" id="UP000006530"/>
    </source>
</evidence>
<evidence type="ECO:0000256" key="1">
    <source>
        <dbReference type="SAM" id="MobiDB-lite"/>
    </source>
</evidence>
<dbReference type="RefSeq" id="YP_004322661.1">
    <property type="nucleotide sequence ID" value="NC_015280.1"/>
</dbReference>
<accession>E3SN67</accession>
<gene>
    <name evidence="2" type="ORF">PHM1_236</name>
</gene>
<keyword evidence="3" id="KW-1185">Reference proteome</keyword>
<dbReference type="Proteomes" id="UP000006530">
    <property type="component" value="Segment"/>
</dbReference>
<proteinExistence type="predicted"/>
<evidence type="ECO:0000313" key="2">
    <source>
        <dbReference type="EMBL" id="ADO98860.1"/>
    </source>
</evidence>
<dbReference type="EMBL" id="GU071101">
    <property type="protein sequence ID" value="ADO98860.1"/>
    <property type="molecule type" value="Genomic_DNA"/>
</dbReference>
<feature type="region of interest" description="Disordered" evidence="1">
    <location>
        <begin position="54"/>
        <end position="79"/>
    </location>
</feature>
<organism evidence="2 3">
    <name type="scientific">Prochlorococcus phage P-HM1</name>
    <dbReference type="NCBI Taxonomy" id="445700"/>
    <lineage>
        <taxon>Viruses</taxon>
        <taxon>Duplodnaviria</taxon>
        <taxon>Heunggongvirae</taxon>
        <taxon>Uroviricota</taxon>
        <taxon>Caudoviricetes</taxon>
        <taxon>Eurybiavirus</taxon>
        <taxon>Eurybiavirus PHM2</taxon>
    </lineage>
</organism>
<reference evidence="2 3" key="1">
    <citation type="journal article" date="2010" name="Environ. Microbiol.">
        <title>Genomic analysis of oceanic cyanobacterial myoviruses compared with T4-like myoviruses from diverse hosts and environments.</title>
        <authorList>
            <person name="Sullivan M.B."/>
            <person name="Huang K.H."/>
            <person name="Ignacio-Espinoza J.C."/>
            <person name="Berlin A.M."/>
            <person name="Kelly L."/>
            <person name="Weigele P.R."/>
            <person name="DeFrancesco A.S."/>
            <person name="Kern S.E."/>
            <person name="Thompson L.R."/>
            <person name="Young S."/>
            <person name="Yandava C."/>
            <person name="Fu R."/>
            <person name="Krastins B."/>
            <person name="Chase M."/>
            <person name="Sarracino D."/>
            <person name="Osburne M.S."/>
            <person name="Henn M.R."/>
            <person name="Chisholm S.W."/>
        </authorList>
    </citation>
    <scope>NUCLEOTIDE SEQUENCE [LARGE SCALE GENOMIC DNA]</scope>
    <source>
        <strain evidence="2">M4-247</strain>
    </source>
</reference>
<dbReference type="KEGG" id="vg:10327149"/>